<evidence type="ECO:0000313" key="1">
    <source>
        <dbReference type="EMBL" id="KAF2637833.1"/>
    </source>
</evidence>
<proteinExistence type="predicted"/>
<evidence type="ECO:0000313" key="2">
    <source>
        <dbReference type="Proteomes" id="UP000799753"/>
    </source>
</evidence>
<sequence length="98" mass="10605">MPLTSMPQAASSSECNVIEYDGSLSRAERAVNCSDNWSLHETIDIDAAAKALLMRRQSAAKINPNSTLPQDQVISATGQTAMYLDALRNYTAGNVTRD</sequence>
<dbReference type="AlphaFoldDB" id="A0A6A6RTX9"/>
<dbReference type="InterPro" id="IPR036851">
    <property type="entry name" value="Chloroperoxidase-like_sf"/>
</dbReference>
<gene>
    <name evidence="1" type="ORF">P280DRAFT_97405</name>
</gene>
<dbReference type="Gene3D" id="1.10.489.10">
    <property type="entry name" value="Chloroperoxidase-like"/>
    <property type="match status" value="1"/>
</dbReference>
<organism evidence="1 2">
    <name type="scientific">Massarina eburnea CBS 473.64</name>
    <dbReference type="NCBI Taxonomy" id="1395130"/>
    <lineage>
        <taxon>Eukaryota</taxon>
        <taxon>Fungi</taxon>
        <taxon>Dikarya</taxon>
        <taxon>Ascomycota</taxon>
        <taxon>Pezizomycotina</taxon>
        <taxon>Dothideomycetes</taxon>
        <taxon>Pleosporomycetidae</taxon>
        <taxon>Pleosporales</taxon>
        <taxon>Massarineae</taxon>
        <taxon>Massarinaceae</taxon>
        <taxon>Massarina</taxon>
    </lineage>
</organism>
<accession>A0A6A6RTX9</accession>
<dbReference type="GO" id="GO:0004601">
    <property type="term" value="F:peroxidase activity"/>
    <property type="evidence" value="ECO:0007669"/>
    <property type="project" value="InterPro"/>
</dbReference>
<name>A0A6A6RTX9_9PLEO</name>
<dbReference type="EMBL" id="MU006792">
    <property type="protein sequence ID" value="KAF2637833.1"/>
    <property type="molecule type" value="Genomic_DNA"/>
</dbReference>
<reference evidence="1" key="1">
    <citation type="journal article" date="2020" name="Stud. Mycol.">
        <title>101 Dothideomycetes genomes: a test case for predicting lifestyles and emergence of pathogens.</title>
        <authorList>
            <person name="Haridas S."/>
            <person name="Albert R."/>
            <person name="Binder M."/>
            <person name="Bloem J."/>
            <person name="Labutti K."/>
            <person name="Salamov A."/>
            <person name="Andreopoulos B."/>
            <person name="Baker S."/>
            <person name="Barry K."/>
            <person name="Bills G."/>
            <person name="Bluhm B."/>
            <person name="Cannon C."/>
            <person name="Castanera R."/>
            <person name="Culley D."/>
            <person name="Daum C."/>
            <person name="Ezra D."/>
            <person name="Gonzalez J."/>
            <person name="Henrissat B."/>
            <person name="Kuo A."/>
            <person name="Liang C."/>
            <person name="Lipzen A."/>
            <person name="Lutzoni F."/>
            <person name="Magnuson J."/>
            <person name="Mondo S."/>
            <person name="Nolan M."/>
            <person name="Ohm R."/>
            <person name="Pangilinan J."/>
            <person name="Park H.-J."/>
            <person name="Ramirez L."/>
            <person name="Alfaro M."/>
            <person name="Sun H."/>
            <person name="Tritt A."/>
            <person name="Yoshinaga Y."/>
            <person name="Zwiers L.-H."/>
            <person name="Turgeon B."/>
            <person name="Goodwin S."/>
            <person name="Spatafora J."/>
            <person name="Crous P."/>
            <person name="Grigoriev I."/>
        </authorList>
    </citation>
    <scope>NUCLEOTIDE SEQUENCE</scope>
    <source>
        <strain evidence="1">CBS 473.64</strain>
    </source>
</reference>
<keyword evidence="2" id="KW-1185">Reference proteome</keyword>
<dbReference type="Proteomes" id="UP000799753">
    <property type="component" value="Unassembled WGS sequence"/>
</dbReference>
<protein>
    <submittedName>
        <fullName evidence="1">Uncharacterized protein</fullName>
    </submittedName>
</protein>